<evidence type="ECO:0000313" key="1">
    <source>
        <dbReference type="EMBL" id="PWQ95016.1"/>
    </source>
</evidence>
<protein>
    <submittedName>
        <fullName evidence="1">Uncharacterized protein</fullName>
    </submittedName>
</protein>
<organism evidence="1 2">
    <name type="scientific">Leucothrix arctica</name>
    <dbReference type="NCBI Taxonomy" id="1481894"/>
    <lineage>
        <taxon>Bacteria</taxon>
        <taxon>Pseudomonadati</taxon>
        <taxon>Pseudomonadota</taxon>
        <taxon>Gammaproteobacteria</taxon>
        <taxon>Thiotrichales</taxon>
        <taxon>Thiotrichaceae</taxon>
        <taxon>Leucothrix</taxon>
    </lineage>
</organism>
<dbReference type="Proteomes" id="UP000245506">
    <property type="component" value="Unassembled WGS sequence"/>
</dbReference>
<sequence length="241" mass="27334">MGHSLCVTAAVSKQSSLNQAAYVTGSTEYRYGHNSILNMKVYGAPADTGYGRVAMLHDGSMYRLYLFKRGSRDTIYQFGFNRSTNRYEYGYNSIKVLKIVGMPADASNKGFAMLHDGKDYRLYQRSKDGKKLYQAAYKAGSNSYVYGYNSIKVMNITGAPATITNNGRWAMLHDGKDYRLYIGRKGHANQFYQFAFDGSGYKHGYKSIPLLKVTGMPNTSKRNSFAMLHDRSAYRYYYKTK</sequence>
<name>A0A317C8Z5_9GAMM</name>
<proteinExistence type="predicted"/>
<keyword evidence="2" id="KW-1185">Reference proteome</keyword>
<accession>A0A317C8Z5</accession>
<comment type="caution">
    <text evidence="1">The sequence shown here is derived from an EMBL/GenBank/DDBJ whole genome shotgun (WGS) entry which is preliminary data.</text>
</comment>
<dbReference type="AlphaFoldDB" id="A0A317C8Z5"/>
<dbReference type="EMBL" id="QGKL01000037">
    <property type="protein sequence ID" value="PWQ95016.1"/>
    <property type="molecule type" value="Genomic_DNA"/>
</dbReference>
<gene>
    <name evidence="1" type="ORF">DKT75_13730</name>
</gene>
<evidence type="ECO:0000313" key="2">
    <source>
        <dbReference type="Proteomes" id="UP000245506"/>
    </source>
</evidence>
<reference evidence="1 2" key="1">
    <citation type="submission" date="2018-05" db="EMBL/GenBank/DDBJ databases">
        <title>Leucothrix arctica sp. nov., isolated from Arctic seawater.</title>
        <authorList>
            <person name="Choi A."/>
            <person name="Baek K."/>
        </authorList>
    </citation>
    <scope>NUCLEOTIDE SEQUENCE [LARGE SCALE GENOMIC DNA]</scope>
    <source>
        <strain evidence="1 2">IMCC9719</strain>
    </source>
</reference>
<dbReference type="OrthoDB" id="8580368at2"/>